<evidence type="ECO:0000313" key="12">
    <source>
        <dbReference type="Proteomes" id="UP000298616"/>
    </source>
</evidence>
<evidence type="ECO:0000256" key="7">
    <source>
        <dbReference type="ARBA" id="ARBA00023049"/>
    </source>
</evidence>
<organism evidence="11 12">
    <name type="scientific">Mangrovivirga cuniculi</name>
    <dbReference type="NCBI Taxonomy" id="2715131"/>
    <lineage>
        <taxon>Bacteria</taxon>
        <taxon>Pseudomonadati</taxon>
        <taxon>Bacteroidota</taxon>
        <taxon>Cytophagia</taxon>
        <taxon>Cytophagales</taxon>
        <taxon>Mangrovivirgaceae</taxon>
        <taxon>Mangrovivirga</taxon>
    </lineage>
</organism>
<protein>
    <submittedName>
        <fullName evidence="11">Peptidase M23</fullName>
    </submittedName>
</protein>
<dbReference type="SUPFAM" id="SSF51261">
    <property type="entry name" value="Duplicated hybrid motif"/>
    <property type="match status" value="1"/>
</dbReference>
<feature type="domain" description="Csd3-like second N-terminal" evidence="10">
    <location>
        <begin position="154"/>
        <end position="271"/>
    </location>
</feature>
<evidence type="ECO:0000313" key="11">
    <source>
        <dbReference type="EMBL" id="QCK13755.1"/>
    </source>
</evidence>
<evidence type="ECO:0000256" key="4">
    <source>
        <dbReference type="ARBA" id="ARBA00022723"/>
    </source>
</evidence>
<evidence type="ECO:0000256" key="1">
    <source>
        <dbReference type="ARBA" id="ARBA00001947"/>
    </source>
</evidence>
<reference evidence="11 12" key="1">
    <citation type="submission" date="2018-04" db="EMBL/GenBank/DDBJ databases">
        <title>Complete genome uncultured novel isolate.</title>
        <authorList>
            <person name="Merlino G."/>
        </authorList>
    </citation>
    <scope>NUCLEOTIDE SEQUENCE [LARGE SCALE GENOMIC DNA]</scope>
    <source>
        <strain evidence="12">R1DC9</strain>
    </source>
</reference>
<dbReference type="GO" id="GO:0004222">
    <property type="term" value="F:metalloendopeptidase activity"/>
    <property type="evidence" value="ECO:0007669"/>
    <property type="project" value="TreeGrafter"/>
</dbReference>
<evidence type="ECO:0000256" key="6">
    <source>
        <dbReference type="ARBA" id="ARBA00022833"/>
    </source>
</evidence>
<dbReference type="GO" id="GO:0030313">
    <property type="term" value="C:cell envelope"/>
    <property type="evidence" value="ECO:0007669"/>
    <property type="project" value="UniProtKB-SubCell"/>
</dbReference>
<accession>A0A4D7JS47</accession>
<dbReference type="RefSeq" id="WP_137089351.1">
    <property type="nucleotide sequence ID" value="NZ_CP028923.1"/>
</dbReference>
<dbReference type="GO" id="GO:0006508">
    <property type="term" value="P:proteolysis"/>
    <property type="evidence" value="ECO:0007669"/>
    <property type="project" value="UniProtKB-KW"/>
</dbReference>
<name>A0A4D7JS47_9BACT</name>
<dbReference type="Pfam" id="PF01551">
    <property type="entry name" value="Peptidase_M23"/>
    <property type="match status" value="1"/>
</dbReference>
<dbReference type="Gene3D" id="2.70.70.10">
    <property type="entry name" value="Glucose Permease (Domain IIA)"/>
    <property type="match status" value="1"/>
</dbReference>
<dbReference type="Pfam" id="PF19425">
    <property type="entry name" value="Csd3_N2"/>
    <property type="match status" value="1"/>
</dbReference>
<dbReference type="InterPro" id="IPR011055">
    <property type="entry name" value="Dup_hybrid_motif"/>
</dbReference>
<dbReference type="InterPro" id="IPR016047">
    <property type="entry name" value="M23ase_b-sheet_dom"/>
</dbReference>
<keyword evidence="5" id="KW-0378">Hydrolase</keyword>
<sequence length="436" mass="49471">MKLYRLTGIIITGIIAVAAWFYFQNEKETITSVSNADIQPDSAEIYVEPEMLYGYYVDSIDVVEGIVESNQNLSEILSEFKINMQTIHELANKSKDVFDVRKIRANKKYTVIMPKDTAQSALAFIYEPNPIEYIVYSFNDSVNINKVEREIEVVQKEISGVIENSLYISMTNQGASPALVDKLADVFGWQVDFWRIQKGDYYRVIYEEKQVDGELVGFNRVIAAELNHFGSDFHAVNFDQGDGEDYFDLEGNSLRKAFLRAPVEFSRITSRYTGRRFHPVQKRWKAHLGTDYAAPHGSPIRSTGDGIIIAATYSKYNGNYVKVKHNGTYTTQYLHMSKIKSGIRPGVRVRQGDVIGYIGSTGLATGPHVCYRFWKNGRQVDPMAQDLPPSEPIKEESLEAFNKTKDEYIRLLKAIKVNGQSEKNLVATAESENKKL</sequence>
<dbReference type="InterPro" id="IPR050570">
    <property type="entry name" value="Cell_wall_metabolism_enzyme"/>
</dbReference>
<feature type="transmembrane region" description="Helical" evidence="8">
    <location>
        <begin position="6"/>
        <end position="23"/>
    </location>
</feature>
<dbReference type="OrthoDB" id="9810477at2"/>
<dbReference type="InterPro" id="IPR045834">
    <property type="entry name" value="Csd3_N2"/>
</dbReference>
<dbReference type="Gene3D" id="3.10.450.350">
    <property type="match status" value="1"/>
</dbReference>
<keyword evidence="8" id="KW-1133">Transmembrane helix</keyword>
<proteinExistence type="predicted"/>
<dbReference type="EMBL" id="CP028923">
    <property type="protein sequence ID" value="QCK13755.1"/>
    <property type="molecule type" value="Genomic_DNA"/>
</dbReference>
<dbReference type="CDD" id="cd12797">
    <property type="entry name" value="M23_peptidase"/>
    <property type="match status" value="1"/>
</dbReference>
<dbReference type="Proteomes" id="UP000298616">
    <property type="component" value="Chromosome"/>
</dbReference>
<keyword evidence="4" id="KW-0479">Metal-binding</keyword>
<keyword evidence="3" id="KW-0645">Protease</keyword>
<keyword evidence="6" id="KW-0862">Zinc</keyword>
<keyword evidence="7" id="KW-0482">Metalloprotease</keyword>
<comment type="cofactor">
    <cofactor evidence="1">
        <name>Zn(2+)</name>
        <dbReference type="ChEBI" id="CHEBI:29105"/>
    </cofactor>
</comment>
<dbReference type="PANTHER" id="PTHR21666">
    <property type="entry name" value="PEPTIDASE-RELATED"/>
    <property type="match status" value="1"/>
</dbReference>
<gene>
    <name evidence="11" type="ORF">DCC35_02775</name>
</gene>
<dbReference type="AlphaFoldDB" id="A0A4D7JS47"/>
<evidence type="ECO:0000259" key="9">
    <source>
        <dbReference type="Pfam" id="PF01551"/>
    </source>
</evidence>
<dbReference type="KEGG" id="fpf:DCC35_02775"/>
<keyword evidence="8" id="KW-0472">Membrane</keyword>
<evidence type="ECO:0000256" key="5">
    <source>
        <dbReference type="ARBA" id="ARBA00022801"/>
    </source>
</evidence>
<evidence type="ECO:0000256" key="3">
    <source>
        <dbReference type="ARBA" id="ARBA00022670"/>
    </source>
</evidence>
<comment type="subcellular location">
    <subcellularLocation>
        <location evidence="2">Cell envelope</location>
    </subcellularLocation>
</comment>
<keyword evidence="12" id="KW-1185">Reference proteome</keyword>
<dbReference type="PANTHER" id="PTHR21666:SF288">
    <property type="entry name" value="CELL DIVISION PROTEIN YTFB"/>
    <property type="match status" value="1"/>
</dbReference>
<evidence type="ECO:0000256" key="8">
    <source>
        <dbReference type="SAM" id="Phobius"/>
    </source>
</evidence>
<evidence type="ECO:0000256" key="2">
    <source>
        <dbReference type="ARBA" id="ARBA00004196"/>
    </source>
</evidence>
<keyword evidence="8" id="KW-0812">Transmembrane</keyword>
<feature type="domain" description="M23ase beta-sheet core" evidence="9">
    <location>
        <begin position="286"/>
        <end position="382"/>
    </location>
</feature>
<evidence type="ECO:0000259" key="10">
    <source>
        <dbReference type="Pfam" id="PF19425"/>
    </source>
</evidence>
<dbReference type="GO" id="GO:0046872">
    <property type="term" value="F:metal ion binding"/>
    <property type="evidence" value="ECO:0007669"/>
    <property type="project" value="UniProtKB-KW"/>
</dbReference>